<feature type="compositionally biased region" description="Polar residues" evidence="1">
    <location>
        <begin position="283"/>
        <end position="292"/>
    </location>
</feature>
<evidence type="ECO:0000313" key="2">
    <source>
        <dbReference type="EMBL" id="CAJ1961675.1"/>
    </source>
</evidence>
<feature type="compositionally biased region" description="Acidic residues" evidence="1">
    <location>
        <begin position="253"/>
        <end position="266"/>
    </location>
</feature>
<feature type="compositionally biased region" description="Basic and acidic residues" evidence="1">
    <location>
        <begin position="238"/>
        <end position="252"/>
    </location>
</feature>
<dbReference type="Proteomes" id="UP001295423">
    <property type="component" value="Unassembled WGS sequence"/>
</dbReference>
<feature type="region of interest" description="Disordered" evidence="1">
    <location>
        <begin position="98"/>
        <end position="119"/>
    </location>
</feature>
<feature type="compositionally biased region" description="Basic residues" evidence="1">
    <location>
        <begin position="1"/>
        <end position="10"/>
    </location>
</feature>
<feature type="region of interest" description="Disordered" evidence="1">
    <location>
        <begin position="1"/>
        <end position="31"/>
    </location>
</feature>
<dbReference type="EMBL" id="CAKOGP040002091">
    <property type="protein sequence ID" value="CAJ1961675.1"/>
    <property type="molecule type" value="Genomic_DNA"/>
</dbReference>
<dbReference type="AlphaFoldDB" id="A0AAD2G3Q2"/>
<sequence>MSSHHRRLLWRKKDQRNNVEDDEMPLIQGNNSGLESKFAEFEQILNSNDQWSIMAGASRDNGEYPNDSDVDDRDESHLLDLQRELEAAELGTAASCCHREEHQDDDEEEREDSLLGNPAKITDYQSLASAGTVDSFDVEMAIEKIKMQEKAMEQAKNGSQGDLVATREERIRFEQFVAQMEHDFDGAILAMMEAHSESNSAERAGGRIVKEEVERSQEPDRGEGVEMIQLPQFSPLDTVKEEEPAGESRIESYDDNTSNEDDDDTDFTPFSVPDFPSDESRDYNTTSSLSGSVDQQRILHHYNSSDVADLVSPLTDYGSRPPLSPVTADYDYSNPHQEKEGEPPSEPCIDLDQLDAATVQVEEYRESADALEKQRTKEGTAEHLVQHRVAVQHGAEDGYCDADDDEYRGEAYDDDDDDGNQLWGYFRKSKYPVTGASFLCLCHVIIQILVFRALLGLLMDYHQSTSTNLLMDPSSGDRLPLCQTDSGCIRAIPVALNENGKHEVLAATKSMNHMNEIIHNEACEGSWFQSPTLWYSIVGDGSKHTAIAAPTSEDFDVSIMVFEGQCDRPEFYYGPAQSYGKAAGEHPSLLWDTVAGKEYFIAVFGVRPDSTGSFQMTMWNTQHAKDALSDHIEEKGADSFQHLAVGGAVSISMAFLAAAAFS</sequence>
<evidence type="ECO:0000256" key="1">
    <source>
        <dbReference type="SAM" id="MobiDB-lite"/>
    </source>
</evidence>
<feature type="region of interest" description="Disordered" evidence="1">
    <location>
        <begin position="316"/>
        <end position="346"/>
    </location>
</feature>
<keyword evidence="3" id="KW-1185">Reference proteome</keyword>
<name>A0AAD2G3Q2_9STRA</name>
<evidence type="ECO:0000313" key="3">
    <source>
        <dbReference type="Proteomes" id="UP001295423"/>
    </source>
</evidence>
<reference evidence="2" key="1">
    <citation type="submission" date="2023-08" db="EMBL/GenBank/DDBJ databases">
        <authorList>
            <person name="Audoor S."/>
            <person name="Bilcke G."/>
        </authorList>
    </citation>
    <scope>NUCLEOTIDE SEQUENCE</scope>
</reference>
<protein>
    <submittedName>
        <fullName evidence="2">Uncharacterized protein</fullName>
    </submittedName>
</protein>
<feature type="compositionally biased region" description="Basic and acidic residues" evidence="1">
    <location>
        <begin position="204"/>
        <end position="224"/>
    </location>
</feature>
<proteinExistence type="predicted"/>
<accession>A0AAD2G3Q2</accession>
<gene>
    <name evidence="2" type="ORF">CYCCA115_LOCUS19315</name>
</gene>
<feature type="region of interest" description="Disordered" evidence="1">
    <location>
        <begin position="197"/>
        <end position="292"/>
    </location>
</feature>
<comment type="caution">
    <text evidence="2">The sequence shown here is derived from an EMBL/GenBank/DDBJ whole genome shotgun (WGS) entry which is preliminary data.</text>
</comment>
<organism evidence="2 3">
    <name type="scientific">Cylindrotheca closterium</name>
    <dbReference type="NCBI Taxonomy" id="2856"/>
    <lineage>
        <taxon>Eukaryota</taxon>
        <taxon>Sar</taxon>
        <taxon>Stramenopiles</taxon>
        <taxon>Ochrophyta</taxon>
        <taxon>Bacillariophyta</taxon>
        <taxon>Bacillariophyceae</taxon>
        <taxon>Bacillariophycidae</taxon>
        <taxon>Bacillariales</taxon>
        <taxon>Bacillariaceae</taxon>
        <taxon>Cylindrotheca</taxon>
    </lineage>
</organism>